<dbReference type="VEuPathDB" id="FungiDB:YALI1_B29360g"/>
<protein>
    <submittedName>
        <fullName evidence="2">Uncharacterized protein</fullName>
    </submittedName>
</protein>
<evidence type="ECO:0000256" key="1">
    <source>
        <dbReference type="SAM" id="MobiDB-lite"/>
    </source>
</evidence>
<name>A0A1D8N8V8_YARLL</name>
<proteinExistence type="predicted"/>
<evidence type="ECO:0000313" key="2">
    <source>
        <dbReference type="EMBL" id="AOW02075.1"/>
    </source>
</evidence>
<feature type="compositionally biased region" description="Basic residues" evidence="1">
    <location>
        <begin position="38"/>
        <end position="60"/>
    </location>
</feature>
<feature type="region of interest" description="Disordered" evidence="1">
    <location>
        <begin position="17"/>
        <end position="68"/>
    </location>
</feature>
<dbReference type="Proteomes" id="UP000182444">
    <property type="component" value="Chromosome 1B"/>
</dbReference>
<organism evidence="2 3">
    <name type="scientific">Yarrowia lipolytica</name>
    <name type="common">Candida lipolytica</name>
    <dbReference type="NCBI Taxonomy" id="4952"/>
    <lineage>
        <taxon>Eukaryota</taxon>
        <taxon>Fungi</taxon>
        <taxon>Dikarya</taxon>
        <taxon>Ascomycota</taxon>
        <taxon>Saccharomycotina</taxon>
        <taxon>Dipodascomycetes</taxon>
        <taxon>Dipodascales</taxon>
        <taxon>Dipodascales incertae sedis</taxon>
        <taxon>Yarrowia</taxon>
    </lineage>
</organism>
<accession>A0A1D8N8V8</accession>
<evidence type="ECO:0000313" key="3">
    <source>
        <dbReference type="Proteomes" id="UP000182444"/>
    </source>
</evidence>
<dbReference type="GeneID" id="94582787"/>
<gene>
    <name evidence="2" type="ORF">YALI1_B29360g</name>
</gene>
<dbReference type="AlphaFoldDB" id="A0A1D8N8V8"/>
<sequence length="68" mass="8108">MFKGDDCLAYRVKDNLDNKTPQVGEKPSIMASRQIITNKKHKHKRDVRVPNKRLQQRRTKRDSERSEM</sequence>
<reference evidence="2 3" key="1">
    <citation type="journal article" date="2016" name="PLoS ONE">
        <title>Sequence Assembly of Yarrowia lipolytica Strain W29/CLIB89 Shows Transposable Element Diversity.</title>
        <authorList>
            <person name="Magnan C."/>
            <person name="Yu J."/>
            <person name="Chang I."/>
            <person name="Jahn E."/>
            <person name="Kanomata Y."/>
            <person name="Wu J."/>
            <person name="Zeller M."/>
            <person name="Oakes M."/>
            <person name="Baldi P."/>
            <person name="Sandmeyer S."/>
        </authorList>
    </citation>
    <scope>NUCLEOTIDE SEQUENCE [LARGE SCALE GENOMIC DNA]</scope>
    <source>
        <strain evidence="3">CLIB89(W29)</strain>
    </source>
</reference>
<dbReference type="EMBL" id="CP017554">
    <property type="protein sequence ID" value="AOW02075.1"/>
    <property type="molecule type" value="Genomic_DNA"/>
</dbReference>
<dbReference type="RefSeq" id="XP_068138246.1">
    <property type="nucleotide sequence ID" value="XM_068282145.1"/>
</dbReference>